<gene>
    <name evidence="8" type="ORF">IFO67_09325</name>
</gene>
<keyword evidence="3 6" id="KW-0812">Transmembrane</keyword>
<dbReference type="InterPro" id="IPR011701">
    <property type="entry name" value="MFS"/>
</dbReference>
<feature type="transmembrane region" description="Helical" evidence="6">
    <location>
        <begin position="111"/>
        <end position="133"/>
    </location>
</feature>
<feature type="transmembrane region" description="Helical" evidence="6">
    <location>
        <begin position="86"/>
        <end position="105"/>
    </location>
</feature>
<dbReference type="RefSeq" id="WP_187717816.1">
    <property type="nucleotide sequence ID" value="NZ_JACTAH010000001.1"/>
</dbReference>
<evidence type="ECO:0000256" key="6">
    <source>
        <dbReference type="SAM" id="Phobius"/>
    </source>
</evidence>
<evidence type="ECO:0000259" key="7">
    <source>
        <dbReference type="PROSITE" id="PS50850"/>
    </source>
</evidence>
<evidence type="ECO:0000256" key="2">
    <source>
        <dbReference type="ARBA" id="ARBA00022475"/>
    </source>
</evidence>
<feature type="transmembrane region" description="Helical" evidence="6">
    <location>
        <begin position="354"/>
        <end position="373"/>
    </location>
</feature>
<dbReference type="EMBL" id="JACYTO010000001">
    <property type="protein sequence ID" value="MBD8503082.1"/>
    <property type="molecule type" value="Genomic_DNA"/>
</dbReference>
<comment type="caution">
    <text evidence="8">The sequence shown here is derived from an EMBL/GenBank/DDBJ whole genome shotgun (WGS) entry which is preliminary data.</text>
</comment>
<dbReference type="Pfam" id="PF07690">
    <property type="entry name" value="MFS_1"/>
    <property type="match status" value="1"/>
</dbReference>
<feature type="domain" description="Major facilitator superfamily (MFS) profile" evidence="7">
    <location>
        <begin position="19"/>
        <end position="405"/>
    </location>
</feature>
<dbReference type="InterPro" id="IPR036259">
    <property type="entry name" value="MFS_trans_sf"/>
</dbReference>
<name>A0ABR9BA06_9RHOO</name>
<accession>A0ABR9BA06</accession>
<dbReference type="Proteomes" id="UP000603602">
    <property type="component" value="Unassembled WGS sequence"/>
</dbReference>
<evidence type="ECO:0000256" key="1">
    <source>
        <dbReference type="ARBA" id="ARBA00004651"/>
    </source>
</evidence>
<feature type="transmembrane region" description="Helical" evidence="6">
    <location>
        <begin position="54"/>
        <end position="74"/>
    </location>
</feature>
<feature type="transmembrane region" description="Helical" evidence="6">
    <location>
        <begin position="314"/>
        <end position="333"/>
    </location>
</feature>
<feature type="transmembrane region" description="Helical" evidence="6">
    <location>
        <begin position="225"/>
        <end position="243"/>
    </location>
</feature>
<comment type="subcellular location">
    <subcellularLocation>
        <location evidence="1">Cell membrane</location>
        <topology evidence="1">Multi-pass membrane protein</topology>
    </subcellularLocation>
</comment>
<feature type="transmembrane region" description="Helical" evidence="6">
    <location>
        <begin position="175"/>
        <end position="195"/>
    </location>
</feature>
<dbReference type="PANTHER" id="PTHR43124">
    <property type="entry name" value="PURINE EFFLUX PUMP PBUE"/>
    <property type="match status" value="1"/>
</dbReference>
<dbReference type="PANTHER" id="PTHR43124:SF3">
    <property type="entry name" value="CHLORAMPHENICOL EFFLUX PUMP RV0191"/>
    <property type="match status" value="1"/>
</dbReference>
<keyword evidence="4 6" id="KW-1133">Transmembrane helix</keyword>
<feature type="transmembrane region" description="Helical" evidence="6">
    <location>
        <begin position="15"/>
        <end position="42"/>
    </location>
</feature>
<evidence type="ECO:0000313" key="8">
    <source>
        <dbReference type="EMBL" id="MBD8503082.1"/>
    </source>
</evidence>
<feature type="transmembrane region" description="Helical" evidence="6">
    <location>
        <begin position="289"/>
        <end position="308"/>
    </location>
</feature>
<evidence type="ECO:0000256" key="4">
    <source>
        <dbReference type="ARBA" id="ARBA00022989"/>
    </source>
</evidence>
<evidence type="ECO:0000256" key="5">
    <source>
        <dbReference type="ARBA" id="ARBA00023136"/>
    </source>
</evidence>
<keyword evidence="2" id="KW-1003">Cell membrane</keyword>
<organism evidence="8 9">
    <name type="scientific">Thauera sedimentorum</name>
    <dbReference type="NCBI Taxonomy" id="2767595"/>
    <lineage>
        <taxon>Bacteria</taxon>
        <taxon>Pseudomonadati</taxon>
        <taxon>Pseudomonadota</taxon>
        <taxon>Betaproteobacteria</taxon>
        <taxon>Rhodocyclales</taxon>
        <taxon>Zoogloeaceae</taxon>
        <taxon>Thauera</taxon>
    </lineage>
</organism>
<protein>
    <submittedName>
        <fullName evidence="8">MFS transporter</fullName>
    </submittedName>
</protein>
<evidence type="ECO:0000256" key="3">
    <source>
        <dbReference type="ARBA" id="ARBA00022692"/>
    </source>
</evidence>
<keyword evidence="9" id="KW-1185">Reference proteome</keyword>
<reference evidence="9" key="1">
    <citation type="submission" date="2023-07" db="EMBL/GenBank/DDBJ databases">
        <title>Thauera sp. CAU 1555 isolated from sand of Yaerae Beach.</title>
        <authorList>
            <person name="Kim W."/>
        </authorList>
    </citation>
    <scope>NUCLEOTIDE SEQUENCE [LARGE SCALE GENOMIC DNA]</scope>
    <source>
        <strain evidence="9">CAU 1555</strain>
    </source>
</reference>
<dbReference type="InterPro" id="IPR020846">
    <property type="entry name" value="MFS_dom"/>
</dbReference>
<keyword evidence="5 6" id="KW-0472">Membrane</keyword>
<feature type="transmembrane region" description="Helical" evidence="6">
    <location>
        <begin position="145"/>
        <end position="163"/>
    </location>
</feature>
<dbReference type="PROSITE" id="PS50850">
    <property type="entry name" value="MFS"/>
    <property type="match status" value="1"/>
</dbReference>
<proteinExistence type="predicted"/>
<feature type="transmembrane region" description="Helical" evidence="6">
    <location>
        <begin position="379"/>
        <end position="400"/>
    </location>
</feature>
<dbReference type="InterPro" id="IPR050189">
    <property type="entry name" value="MFS_Efflux_Transporters"/>
</dbReference>
<sequence>MNAAAPALPTLPRALLARVVVVLGLSQIVTWGSLYYAIAVLAGPMADDLGLPRSLVFGAFSAALVVSGLASPHVGRAIDRHGGRRVLAAGTLTGAAALAVVAFAQGPATLFAGWLLAGVALAATTYDAAFPALSQLAGPAYRKALTALTLFGGLASTAFWPLAWAIEQHAGWRTAWGVFAAILLCVVLPLFWFGLPDPARQPDGKADDERPAATATPTPRVHGAAFAWLATAFTLGAFVFSAIGAHGVGALAASGLLPETAILAASLIGPMQVAGRVLEFAFARHVSPLRVGTLAFAFTLAGMLMLWTADLSPWLAFGFAVCYGAANGVMTIVRGTVPAELFGRAAYGDTMGRLARPAFIAKAAAPLAIALLVADGDGYGAMALLLAGIMALALGAYLAAVGRPAIPART</sequence>
<dbReference type="Gene3D" id="1.20.1250.20">
    <property type="entry name" value="MFS general substrate transporter like domains"/>
    <property type="match status" value="1"/>
</dbReference>
<evidence type="ECO:0000313" key="9">
    <source>
        <dbReference type="Proteomes" id="UP000603602"/>
    </source>
</evidence>
<dbReference type="SUPFAM" id="SSF103473">
    <property type="entry name" value="MFS general substrate transporter"/>
    <property type="match status" value="1"/>
</dbReference>